<dbReference type="CDD" id="cd19941">
    <property type="entry name" value="TIL"/>
    <property type="match status" value="1"/>
</dbReference>
<protein>
    <submittedName>
        <fullName evidence="4">Trypsin inhibitor like cysteine rich domain-containing protein</fullName>
    </submittedName>
</protein>
<evidence type="ECO:0000313" key="5">
    <source>
        <dbReference type="Proteomes" id="UP001201812"/>
    </source>
</evidence>
<keyword evidence="1" id="KW-0646">Protease inhibitor</keyword>
<accession>A0AAD4R941</accession>
<keyword evidence="1" id="KW-0722">Serine protease inhibitor</keyword>
<dbReference type="PANTHER" id="PTHR34492:SF2">
    <property type="entry name" value="G PROTEIN-COUPLED RECEPTOR"/>
    <property type="match status" value="1"/>
</dbReference>
<dbReference type="InterPro" id="IPR036084">
    <property type="entry name" value="Ser_inhib-like_sf"/>
</dbReference>
<dbReference type="Proteomes" id="UP001201812">
    <property type="component" value="Unassembled WGS sequence"/>
</dbReference>
<evidence type="ECO:0000256" key="1">
    <source>
        <dbReference type="ARBA" id="ARBA00022900"/>
    </source>
</evidence>
<keyword evidence="5" id="KW-1185">Reference proteome</keyword>
<feature type="transmembrane region" description="Helical" evidence="2">
    <location>
        <begin position="34"/>
        <end position="55"/>
    </location>
</feature>
<evidence type="ECO:0000256" key="2">
    <source>
        <dbReference type="SAM" id="Phobius"/>
    </source>
</evidence>
<feature type="transmembrane region" description="Helical" evidence="2">
    <location>
        <begin position="241"/>
        <end position="262"/>
    </location>
</feature>
<feature type="transmembrane region" description="Helical" evidence="2">
    <location>
        <begin position="167"/>
        <end position="190"/>
    </location>
</feature>
<keyword evidence="2" id="KW-0812">Transmembrane</keyword>
<feature type="transmembrane region" description="Helical" evidence="2">
    <location>
        <begin position="75"/>
        <end position="94"/>
    </location>
</feature>
<dbReference type="GO" id="GO:0004867">
    <property type="term" value="F:serine-type endopeptidase inhibitor activity"/>
    <property type="evidence" value="ECO:0007669"/>
    <property type="project" value="UniProtKB-KW"/>
</dbReference>
<keyword evidence="2" id="KW-0472">Membrane</keyword>
<dbReference type="EMBL" id="JAKKPZ010000008">
    <property type="protein sequence ID" value="KAI1718190.1"/>
    <property type="molecule type" value="Genomic_DNA"/>
</dbReference>
<name>A0AAD4R941_9BILA</name>
<dbReference type="PANTHER" id="PTHR34492">
    <property type="entry name" value="GUSTATORY RECEPTOR FAMILY"/>
    <property type="match status" value="1"/>
</dbReference>
<dbReference type="SUPFAM" id="SSF57567">
    <property type="entry name" value="Serine protease inhibitors"/>
    <property type="match status" value="1"/>
</dbReference>
<reference evidence="4" key="1">
    <citation type="submission" date="2022-01" db="EMBL/GenBank/DDBJ databases">
        <title>Genome Sequence Resource for Two Populations of Ditylenchus destructor, the Migratory Endoparasitic Phytonematode.</title>
        <authorList>
            <person name="Zhang H."/>
            <person name="Lin R."/>
            <person name="Xie B."/>
        </authorList>
    </citation>
    <scope>NUCLEOTIDE SEQUENCE</scope>
    <source>
        <strain evidence="4">BazhouSP</strain>
    </source>
</reference>
<gene>
    <name evidence="4" type="ORF">DdX_06607</name>
</gene>
<feature type="transmembrane region" description="Helical" evidence="2">
    <location>
        <begin position="268"/>
        <end position="292"/>
    </location>
</feature>
<feature type="transmembrane region" description="Helical" evidence="2">
    <location>
        <begin position="349"/>
        <end position="368"/>
    </location>
</feature>
<organism evidence="4 5">
    <name type="scientific">Ditylenchus destructor</name>
    <dbReference type="NCBI Taxonomy" id="166010"/>
    <lineage>
        <taxon>Eukaryota</taxon>
        <taxon>Metazoa</taxon>
        <taxon>Ecdysozoa</taxon>
        <taxon>Nematoda</taxon>
        <taxon>Chromadorea</taxon>
        <taxon>Rhabditida</taxon>
        <taxon>Tylenchina</taxon>
        <taxon>Tylenchomorpha</taxon>
        <taxon>Sphaerularioidea</taxon>
        <taxon>Anguinidae</taxon>
        <taxon>Anguininae</taxon>
        <taxon>Ditylenchus</taxon>
    </lineage>
</organism>
<proteinExistence type="predicted"/>
<comment type="caution">
    <text evidence="4">The sequence shown here is derived from an EMBL/GenBank/DDBJ whole genome shotgun (WGS) entry which is preliminary data.</text>
</comment>
<keyword evidence="2" id="KW-1133">Transmembrane helix</keyword>
<dbReference type="AlphaFoldDB" id="A0AAD4R941"/>
<dbReference type="Pfam" id="PF01826">
    <property type="entry name" value="TIL"/>
    <property type="match status" value="1"/>
</dbReference>
<feature type="domain" description="TIL" evidence="3">
    <location>
        <begin position="400"/>
        <end position="452"/>
    </location>
</feature>
<dbReference type="Gene3D" id="2.10.25.10">
    <property type="entry name" value="Laminin"/>
    <property type="match status" value="1"/>
</dbReference>
<feature type="transmembrane region" description="Helical" evidence="2">
    <location>
        <begin position="119"/>
        <end position="147"/>
    </location>
</feature>
<dbReference type="InterPro" id="IPR002919">
    <property type="entry name" value="TIL_dom"/>
</dbReference>
<sequence length="522" mass="59364">MLDFLVKSTGLYIGAGSKINERCRQYSMSSAFSILKAIVLFSGTIIFAIYDFFILLTKPEQLSSVENLDVEGVMILFWEISGCISICFIIYWQLNGSMEAVKRIALNEKNHRYNKHRKLVITFVLFMSFMTICYGVSCVINISLRIGTSGYKLNKYVTLLQTIYEVYTIYVWNITLSIFAAVVTSIAIEFEDFNAKFEQMLELEKAMPVLNSNLCRNLLESFKLHSELTEKVLTADKILNMYTLIMTAVGIPSTIFALLTLIRRTTLIGIVYSISDLLCCISHLFGLCIIPARINTQFTAMKNQLNRNAMVWTHPDYQIRYTAKSIVDNISQSDVGITLGGYKMITNSLIFTYCSLIIPYVVLCLKIQMGTDYLVFLTTSFFALLLVMTASDQLDDLQECLDGEIFSRCAPACEPTCNDPTPDCAPQCRHACTCEPGLLRDRDGRCVSKDDCQRHRHPRDVFDNDDDDRHDNHRHDRARFRRQYLRDDPCLNVDCTAGKHCELKKSPCEIPPCPLVATCTED</sequence>
<evidence type="ECO:0000259" key="3">
    <source>
        <dbReference type="Pfam" id="PF01826"/>
    </source>
</evidence>
<evidence type="ECO:0000313" key="4">
    <source>
        <dbReference type="EMBL" id="KAI1718190.1"/>
    </source>
</evidence>